<dbReference type="Proteomes" id="UP001446032">
    <property type="component" value="Unassembled WGS sequence"/>
</dbReference>
<gene>
    <name evidence="1" type="ORF">WMO75_12545</name>
</gene>
<evidence type="ECO:0000313" key="2">
    <source>
        <dbReference type="Proteomes" id="UP001446032"/>
    </source>
</evidence>
<dbReference type="InterPro" id="IPR043129">
    <property type="entry name" value="ATPase_NBD"/>
</dbReference>
<protein>
    <submittedName>
        <fullName evidence="1">ROK family protein</fullName>
    </submittedName>
</protein>
<organism evidence="1 2">
    <name type="scientific">Blautia intestinihominis</name>
    <dbReference type="NCBI Taxonomy" id="3133152"/>
    <lineage>
        <taxon>Bacteria</taxon>
        <taxon>Bacillati</taxon>
        <taxon>Bacillota</taxon>
        <taxon>Clostridia</taxon>
        <taxon>Lachnospirales</taxon>
        <taxon>Lachnospiraceae</taxon>
        <taxon>Blautia</taxon>
    </lineage>
</organism>
<proteinExistence type="predicted"/>
<dbReference type="SUPFAM" id="SSF53067">
    <property type="entry name" value="Actin-like ATPase domain"/>
    <property type="match status" value="1"/>
</dbReference>
<dbReference type="RefSeq" id="WP_118699547.1">
    <property type="nucleotide sequence ID" value="NZ_JBBMEI010000040.1"/>
</dbReference>
<comment type="caution">
    <text evidence="1">The sequence shown here is derived from an EMBL/GenBank/DDBJ whole genome shotgun (WGS) entry which is preliminary data.</text>
</comment>
<evidence type="ECO:0000313" key="1">
    <source>
        <dbReference type="EMBL" id="MEQ2359140.1"/>
    </source>
</evidence>
<dbReference type="Gene3D" id="3.30.420.40">
    <property type="match status" value="1"/>
</dbReference>
<name>A0ABV1ALS8_9FIRM</name>
<dbReference type="EMBL" id="JBBMEI010000040">
    <property type="protein sequence ID" value="MEQ2359140.1"/>
    <property type="molecule type" value="Genomic_DNA"/>
</dbReference>
<reference evidence="1 2" key="1">
    <citation type="submission" date="2024-03" db="EMBL/GenBank/DDBJ databases">
        <title>Human intestinal bacterial collection.</title>
        <authorList>
            <person name="Pauvert C."/>
            <person name="Hitch T.C.A."/>
            <person name="Clavel T."/>
        </authorList>
    </citation>
    <scope>NUCLEOTIDE SEQUENCE [LARGE SCALE GENOMIC DNA]</scope>
    <source>
        <strain evidence="1 2">CLA-AA-H95</strain>
    </source>
</reference>
<sequence length="127" mass="14689">MLPDPESSDKDVLCSLSALLDDTETLDTFFEKVHDGQTNAVNRWHQYLSHLARSINLLHLIYDKDFILGGYLAPYLQEKDLSYIHEEIRRMTPFPESQDFLHISKMPKHNITIGAALPYIKEFLGIK</sequence>
<keyword evidence="2" id="KW-1185">Reference proteome</keyword>
<accession>A0ABV1ALS8</accession>